<accession>A0A135ZZW0</accession>
<keyword evidence="4 7" id="KW-0812">Transmembrane</keyword>
<dbReference type="InterPro" id="IPR050833">
    <property type="entry name" value="Poly_Biosynth_Transport"/>
</dbReference>
<dbReference type="PANTHER" id="PTHR30250:SF10">
    <property type="entry name" value="LIPOPOLYSACCHARIDE BIOSYNTHESIS PROTEIN WZXC"/>
    <property type="match status" value="1"/>
</dbReference>
<reference evidence="9" key="1">
    <citation type="submission" date="2016-02" db="EMBL/GenBank/DDBJ databases">
        <authorList>
            <person name="Schultz-Johansen M."/>
            <person name="Glaring M.A."/>
            <person name="Bech P.K."/>
            <person name="Stougaard P."/>
        </authorList>
    </citation>
    <scope>NUCLEOTIDE SEQUENCE [LARGE SCALE GENOMIC DNA]</scope>
    <source>
        <strain evidence="9">S66</strain>
    </source>
</reference>
<dbReference type="GO" id="GO:0005886">
    <property type="term" value="C:plasma membrane"/>
    <property type="evidence" value="ECO:0007669"/>
    <property type="project" value="UniProtKB-SubCell"/>
</dbReference>
<evidence type="ECO:0000256" key="6">
    <source>
        <dbReference type="ARBA" id="ARBA00023136"/>
    </source>
</evidence>
<feature type="transmembrane region" description="Helical" evidence="7">
    <location>
        <begin position="345"/>
        <end position="364"/>
    </location>
</feature>
<feature type="transmembrane region" description="Helical" evidence="7">
    <location>
        <begin position="134"/>
        <end position="157"/>
    </location>
</feature>
<evidence type="ECO:0000313" key="8">
    <source>
        <dbReference type="EMBL" id="KXI28504.1"/>
    </source>
</evidence>
<evidence type="ECO:0000256" key="1">
    <source>
        <dbReference type="ARBA" id="ARBA00004651"/>
    </source>
</evidence>
<feature type="transmembrane region" description="Helical" evidence="7">
    <location>
        <begin position="276"/>
        <end position="295"/>
    </location>
</feature>
<feature type="transmembrane region" description="Helical" evidence="7">
    <location>
        <begin position="37"/>
        <end position="61"/>
    </location>
</feature>
<comment type="caution">
    <text evidence="8">The sequence shown here is derived from an EMBL/GenBank/DDBJ whole genome shotgun (WGS) entry which is preliminary data.</text>
</comment>
<sequence>MLTGSFLLSFEAVLRKLVGLVSTLMLARLLVPEDFGLIAIAFLVMGFVDAIKQYGAGAYLLKAESINKDMINTGWTINVTSNGFMAALLIIATPYISDYYNDIRLINVLYAFAGIWIMRSFNNPGLIMLRRDQNYLPLIKLSVITKLLAVAMVIVSAWLLESYWALVIGQFVTYFSMTVGSYFLHSHRPRLCLIGFKEQWGFSSWWLLQSIVGYFKGQLDTFLVSSLYSQGILGAYHTIKYFSSMPTTFLMQPVTEPLLVQLRQLKGNTLYFNQQLNVALIVALIIATPISIFFAQEHKLVVQVLLGDNWLEYSELFAIFSFTIIIYVFQKQMSEALVIFGHSKSIFYFQLISMFLIYGTLLSIDAPDFLYFAMTKVWIEAIVVLGLTVFFLTKYSSLASVGNLLLGIIPIGISIMLSFYLSRDVDINHIAFIRLTVKAFTFFGIYFSCMFFLSLILQKVSPEWRYIWQLNDKIRIFILAKFRKLIL</sequence>
<dbReference type="STRING" id="1799789.AX660_15550"/>
<evidence type="ECO:0008006" key="10">
    <source>
        <dbReference type="Google" id="ProtNLM"/>
    </source>
</evidence>
<feature type="transmembrane region" description="Helical" evidence="7">
    <location>
        <begin position="310"/>
        <end position="329"/>
    </location>
</feature>
<evidence type="ECO:0000256" key="5">
    <source>
        <dbReference type="ARBA" id="ARBA00022989"/>
    </source>
</evidence>
<comment type="similarity">
    <text evidence="2">Belongs to the polysaccharide synthase family.</text>
</comment>
<feature type="transmembrane region" description="Helical" evidence="7">
    <location>
        <begin position="404"/>
        <end position="423"/>
    </location>
</feature>
<name>A0A135ZZW0_9ALTE</name>
<keyword evidence="6 7" id="KW-0472">Membrane</keyword>
<keyword evidence="9" id="KW-1185">Reference proteome</keyword>
<keyword evidence="3" id="KW-1003">Cell membrane</keyword>
<dbReference type="Proteomes" id="UP000070299">
    <property type="component" value="Unassembled WGS sequence"/>
</dbReference>
<evidence type="ECO:0000256" key="4">
    <source>
        <dbReference type="ARBA" id="ARBA00022692"/>
    </source>
</evidence>
<protein>
    <recommendedName>
        <fullName evidence="10">Polysaccharide biosynthesis protein C-terminal domain-containing protein</fullName>
    </recommendedName>
</protein>
<dbReference type="PANTHER" id="PTHR30250">
    <property type="entry name" value="PST FAMILY PREDICTED COLANIC ACID TRANSPORTER"/>
    <property type="match status" value="1"/>
</dbReference>
<feature type="transmembrane region" description="Helical" evidence="7">
    <location>
        <begin position="103"/>
        <end position="122"/>
    </location>
</feature>
<proteinExistence type="inferred from homology"/>
<evidence type="ECO:0000256" key="2">
    <source>
        <dbReference type="ARBA" id="ARBA00007430"/>
    </source>
</evidence>
<dbReference type="EMBL" id="LSNE01000006">
    <property type="protein sequence ID" value="KXI28504.1"/>
    <property type="molecule type" value="Genomic_DNA"/>
</dbReference>
<feature type="transmembrane region" description="Helical" evidence="7">
    <location>
        <begin position="370"/>
        <end position="392"/>
    </location>
</feature>
<evidence type="ECO:0000256" key="3">
    <source>
        <dbReference type="ARBA" id="ARBA00022475"/>
    </source>
</evidence>
<keyword evidence="5 7" id="KW-1133">Transmembrane helix</keyword>
<dbReference type="AlphaFoldDB" id="A0A135ZZW0"/>
<organism evidence="8 9">
    <name type="scientific">Paraglaciecola hydrolytica</name>
    <dbReference type="NCBI Taxonomy" id="1799789"/>
    <lineage>
        <taxon>Bacteria</taxon>
        <taxon>Pseudomonadati</taxon>
        <taxon>Pseudomonadota</taxon>
        <taxon>Gammaproteobacteria</taxon>
        <taxon>Alteromonadales</taxon>
        <taxon>Alteromonadaceae</taxon>
        <taxon>Paraglaciecola</taxon>
    </lineage>
</organism>
<evidence type="ECO:0000256" key="7">
    <source>
        <dbReference type="SAM" id="Phobius"/>
    </source>
</evidence>
<gene>
    <name evidence="8" type="ORF">AX660_15550</name>
</gene>
<dbReference type="Pfam" id="PF13440">
    <property type="entry name" value="Polysacc_synt_3"/>
    <property type="match status" value="1"/>
</dbReference>
<feature type="transmembrane region" description="Helical" evidence="7">
    <location>
        <begin position="73"/>
        <end position="97"/>
    </location>
</feature>
<evidence type="ECO:0000313" key="9">
    <source>
        <dbReference type="Proteomes" id="UP000070299"/>
    </source>
</evidence>
<comment type="subcellular location">
    <subcellularLocation>
        <location evidence="1">Cell membrane</location>
        <topology evidence="1">Multi-pass membrane protein</topology>
    </subcellularLocation>
</comment>
<feature type="transmembrane region" description="Helical" evidence="7">
    <location>
        <begin position="435"/>
        <end position="457"/>
    </location>
</feature>
<feature type="transmembrane region" description="Helical" evidence="7">
    <location>
        <begin position="163"/>
        <end position="184"/>
    </location>
</feature>